<keyword evidence="2" id="KW-0378">Hydrolase</keyword>
<dbReference type="PANTHER" id="PTHR43798">
    <property type="entry name" value="MONOACYLGLYCEROL LIPASE"/>
    <property type="match status" value="1"/>
</dbReference>
<dbReference type="SUPFAM" id="SSF53474">
    <property type="entry name" value="alpha/beta-Hydrolases"/>
    <property type="match status" value="1"/>
</dbReference>
<dbReference type="InterPro" id="IPR050266">
    <property type="entry name" value="AB_hydrolase_sf"/>
</dbReference>
<dbReference type="AlphaFoldDB" id="A0A0W7WNA6"/>
<dbReference type="OrthoDB" id="5491135at2"/>
<dbReference type="PRINTS" id="PR00111">
    <property type="entry name" value="ABHYDROLASE"/>
</dbReference>
<dbReference type="Proteomes" id="UP000054396">
    <property type="component" value="Unassembled WGS sequence"/>
</dbReference>
<organism evidence="2 3">
    <name type="scientific">Pseudoponticoccus marisrubri</name>
    <dbReference type="NCBI Taxonomy" id="1685382"/>
    <lineage>
        <taxon>Bacteria</taxon>
        <taxon>Pseudomonadati</taxon>
        <taxon>Pseudomonadota</taxon>
        <taxon>Alphaproteobacteria</taxon>
        <taxon>Rhodobacterales</taxon>
        <taxon>Roseobacteraceae</taxon>
        <taxon>Pseudoponticoccus</taxon>
    </lineage>
</organism>
<accession>A0A0W7WNA6</accession>
<dbReference type="PANTHER" id="PTHR43798:SF29">
    <property type="entry name" value="AB HYDROLASE-1 DOMAIN-CONTAINING PROTEIN"/>
    <property type="match status" value="1"/>
</dbReference>
<dbReference type="EMBL" id="LPXO01000002">
    <property type="protein sequence ID" value="KUF12083.1"/>
    <property type="molecule type" value="Genomic_DNA"/>
</dbReference>
<comment type="caution">
    <text evidence="2">The sequence shown here is derived from an EMBL/GenBank/DDBJ whole genome shotgun (WGS) entry which is preliminary data.</text>
</comment>
<dbReference type="InterPro" id="IPR000073">
    <property type="entry name" value="AB_hydrolase_1"/>
</dbReference>
<dbReference type="Pfam" id="PF12697">
    <property type="entry name" value="Abhydrolase_6"/>
    <property type="match status" value="1"/>
</dbReference>
<dbReference type="GO" id="GO:0016787">
    <property type="term" value="F:hydrolase activity"/>
    <property type="evidence" value="ECO:0007669"/>
    <property type="project" value="UniProtKB-KW"/>
</dbReference>
<dbReference type="STRING" id="1685382.AVJ23_05795"/>
<dbReference type="InterPro" id="IPR029058">
    <property type="entry name" value="AB_hydrolase_fold"/>
</dbReference>
<evidence type="ECO:0000313" key="2">
    <source>
        <dbReference type="EMBL" id="KUF12083.1"/>
    </source>
</evidence>
<name>A0A0W7WNA6_9RHOB</name>
<dbReference type="Gene3D" id="3.40.50.1820">
    <property type="entry name" value="alpha/beta hydrolase"/>
    <property type="match status" value="1"/>
</dbReference>
<evidence type="ECO:0000313" key="3">
    <source>
        <dbReference type="Proteomes" id="UP000054396"/>
    </source>
</evidence>
<proteinExistence type="predicted"/>
<evidence type="ECO:0000259" key="1">
    <source>
        <dbReference type="Pfam" id="PF12697"/>
    </source>
</evidence>
<protein>
    <submittedName>
        <fullName evidence="2">Alpha/beta hydrolase</fullName>
    </submittedName>
</protein>
<gene>
    <name evidence="2" type="ORF">AVJ23_05795</name>
</gene>
<feature type="domain" description="AB hydrolase-1" evidence="1">
    <location>
        <begin position="42"/>
        <end position="224"/>
    </location>
</feature>
<reference evidence="2 3" key="1">
    <citation type="submission" date="2015-12" db="EMBL/GenBank/DDBJ databases">
        <authorList>
            <person name="Shamseldin A."/>
            <person name="Moawad H."/>
            <person name="Abd El-Rahim W.M."/>
            <person name="Sadowsky M.J."/>
        </authorList>
    </citation>
    <scope>NUCLEOTIDE SEQUENCE [LARGE SCALE GENOMIC DNA]</scope>
    <source>
        <strain evidence="2 3">SJ5A-1</strain>
    </source>
</reference>
<keyword evidence="3" id="KW-1185">Reference proteome</keyword>
<dbReference type="RefSeq" id="WP_058861201.1">
    <property type="nucleotide sequence ID" value="NZ_LPXO01000002.1"/>
</dbReference>
<sequence>MREAVVFLPEQMCDARLFGQQIAALSPDHAVTAAPVTQGERVEEIASGLLDLLPKRFALVGLGLGGAVALEIVRRASDRVSRLALMGTNPLAETPQQAAERDPLIIRARAGKLDEVLREALKPADLAPGLQRAEIHALYMEMGLSLGPEIFARQSRAQQRRRDQQTTLRKLIVPTMVICGAQDPLTPVKRHAFMAELIPGAVLRVIDEAGHLPPLEQPEAVLAALRDWMAMPLRLR</sequence>